<evidence type="ECO:0008006" key="3">
    <source>
        <dbReference type="Google" id="ProtNLM"/>
    </source>
</evidence>
<name>A0A0B3S7V8_9RHOB</name>
<protein>
    <recommendedName>
        <fullName evidence="3">Cytochrome c domain-containing protein</fullName>
    </recommendedName>
</protein>
<comment type="caution">
    <text evidence="1">The sequence shown here is derived from an EMBL/GenBank/DDBJ whole genome shotgun (WGS) entry which is preliminary data.</text>
</comment>
<reference evidence="1 2" key="1">
    <citation type="submission" date="2014-10" db="EMBL/GenBank/DDBJ databases">
        <title>Genome sequence of Ponticoccus sp. strain UMTAT08 isolated from clonal culture of toxic dinoflagellate Alexandrium tamiyavanichii.</title>
        <authorList>
            <person name="Gan H.Y."/>
            <person name="Muhd D.-D."/>
            <person name="Mohd Noor M.E."/>
            <person name="Yeong Y.S."/>
            <person name="Usup G."/>
        </authorList>
    </citation>
    <scope>NUCLEOTIDE SEQUENCE [LARGE SCALE GENOMIC DNA]</scope>
    <source>
        <strain evidence="1 2">UMTAT08</strain>
    </source>
</reference>
<dbReference type="STRING" id="561184.SAMN05216376_10846"/>
<keyword evidence="2" id="KW-1185">Reference proteome</keyword>
<proteinExistence type="predicted"/>
<dbReference type="InterPro" id="IPR036909">
    <property type="entry name" value="Cyt_c-like_dom_sf"/>
</dbReference>
<accession>A0A0B3S7V8</accession>
<sequence>MARQHWLTAFAFLGALSGAPGQAQEIDAHAVYERACAGCHSAHAGDFVFESLIASGEGLVGKKTGRPVAAMLSAGHGRLTAEEAEALAAQFIAIHEGGRLFQRKCYICHQRAVVLSRLKLIEQDGRLVGRYTGRDIESFLVEHGRLTPDEVPLMLDRLSAQLK</sequence>
<dbReference type="Proteomes" id="UP000030960">
    <property type="component" value="Unassembled WGS sequence"/>
</dbReference>
<dbReference type="AlphaFoldDB" id="A0A0B3S7V8"/>
<gene>
    <name evidence="1" type="ORF">OA50_02803</name>
</gene>
<dbReference type="OrthoDB" id="7303372at2"/>
<evidence type="ECO:0000313" key="2">
    <source>
        <dbReference type="Proteomes" id="UP000030960"/>
    </source>
</evidence>
<dbReference type="EMBL" id="JSUQ01000010">
    <property type="protein sequence ID" value="KHQ52766.1"/>
    <property type="molecule type" value="Genomic_DNA"/>
</dbReference>
<dbReference type="SUPFAM" id="SSF46626">
    <property type="entry name" value="Cytochrome c"/>
    <property type="match status" value="1"/>
</dbReference>
<dbReference type="GO" id="GO:0009055">
    <property type="term" value="F:electron transfer activity"/>
    <property type="evidence" value="ECO:0007669"/>
    <property type="project" value="InterPro"/>
</dbReference>
<organism evidence="1 2">
    <name type="scientific">Mameliella alba</name>
    <dbReference type="NCBI Taxonomy" id="561184"/>
    <lineage>
        <taxon>Bacteria</taxon>
        <taxon>Pseudomonadati</taxon>
        <taxon>Pseudomonadota</taxon>
        <taxon>Alphaproteobacteria</taxon>
        <taxon>Rhodobacterales</taxon>
        <taxon>Roseobacteraceae</taxon>
        <taxon>Mameliella</taxon>
    </lineage>
</organism>
<dbReference type="RefSeq" id="WP_043142479.1">
    <property type="nucleotide sequence ID" value="NZ_JSUQ01000010.1"/>
</dbReference>
<evidence type="ECO:0000313" key="1">
    <source>
        <dbReference type="EMBL" id="KHQ52766.1"/>
    </source>
</evidence>
<dbReference type="GO" id="GO:0020037">
    <property type="term" value="F:heme binding"/>
    <property type="evidence" value="ECO:0007669"/>
    <property type="project" value="InterPro"/>
</dbReference>